<dbReference type="SUPFAM" id="SSF51126">
    <property type="entry name" value="Pectin lyase-like"/>
    <property type="match status" value="3"/>
</dbReference>
<keyword evidence="1" id="KW-0472">Membrane</keyword>
<feature type="transmembrane region" description="Helical" evidence="1">
    <location>
        <begin position="1441"/>
        <end position="1462"/>
    </location>
</feature>
<reference evidence="3 4" key="1">
    <citation type="journal article" date="2022" name="bioRxiv">
        <title>Genomics of Preaxostyla Flagellates Illuminates Evolutionary Transitions and the Path Towards Mitochondrial Loss.</title>
        <authorList>
            <person name="Novak L.V.F."/>
            <person name="Treitli S.C."/>
            <person name="Pyrih J."/>
            <person name="Halakuc P."/>
            <person name="Pipaliya S.V."/>
            <person name="Vacek V."/>
            <person name="Brzon O."/>
            <person name="Soukal P."/>
            <person name="Eme L."/>
            <person name="Dacks J.B."/>
            <person name="Karnkowska A."/>
            <person name="Elias M."/>
            <person name="Hampl V."/>
        </authorList>
    </citation>
    <scope>NUCLEOTIDE SEQUENCE [LARGE SCALE GENOMIC DNA]</scope>
    <source>
        <strain evidence="3">NAU3</strain>
        <tissue evidence="3">Gut</tissue>
    </source>
</reference>
<comment type="caution">
    <text evidence="3">The sequence shown here is derived from an EMBL/GenBank/DDBJ whole genome shotgun (WGS) entry which is preliminary data.</text>
</comment>
<evidence type="ECO:0000256" key="1">
    <source>
        <dbReference type="SAM" id="Phobius"/>
    </source>
</evidence>
<protein>
    <submittedName>
        <fullName evidence="3">Uncharacterized protein</fullName>
    </submittedName>
</protein>
<evidence type="ECO:0000256" key="2">
    <source>
        <dbReference type="SAM" id="SignalP"/>
    </source>
</evidence>
<keyword evidence="2" id="KW-0732">Signal</keyword>
<feature type="chain" id="PRO_5046381190" evidence="2">
    <location>
        <begin position="19"/>
        <end position="1542"/>
    </location>
</feature>
<gene>
    <name evidence="3" type="ORF">BLNAU_19465</name>
</gene>
<organism evidence="3 4">
    <name type="scientific">Blattamonas nauphoetae</name>
    <dbReference type="NCBI Taxonomy" id="2049346"/>
    <lineage>
        <taxon>Eukaryota</taxon>
        <taxon>Metamonada</taxon>
        <taxon>Preaxostyla</taxon>
        <taxon>Oxymonadida</taxon>
        <taxon>Blattamonas</taxon>
    </lineage>
</organism>
<keyword evidence="4" id="KW-1185">Reference proteome</keyword>
<evidence type="ECO:0000313" key="3">
    <source>
        <dbReference type="EMBL" id="KAK2945610.1"/>
    </source>
</evidence>
<dbReference type="InterPro" id="IPR011050">
    <property type="entry name" value="Pectin_lyase_fold/virulence"/>
</dbReference>
<evidence type="ECO:0000313" key="4">
    <source>
        <dbReference type="Proteomes" id="UP001281761"/>
    </source>
</evidence>
<proteinExistence type="predicted"/>
<dbReference type="Proteomes" id="UP001281761">
    <property type="component" value="Unassembled WGS sequence"/>
</dbReference>
<dbReference type="EMBL" id="JARBJD010000253">
    <property type="protein sequence ID" value="KAK2945610.1"/>
    <property type="molecule type" value="Genomic_DNA"/>
</dbReference>
<keyword evidence="1" id="KW-0812">Transmembrane</keyword>
<accession>A0ABQ9X5K9</accession>
<name>A0ABQ9X5K9_9EUKA</name>
<keyword evidence="1" id="KW-1133">Transmembrane helix</keyword>
<sequence length="1542" mass="165075">MNMIIFSILFIFFTTCEEVDYLPNIEDVLIAVVDPKDGSDTNQCNETNPCKTLRSTYVRAQAKKVTLNIDGDEAFEEDVNINQKEMHVVSTGLMRTLIIPSFEWNVYLYQISTKASFTEIGIMTSSNQKHTTTIFQLNPGSDVRVTDCSLKGTGESPGRVSLVRSNGGKAILDKVSIYGFMNRNGNLGGFYVTGKSDIRVSNVDINGLMVEGESSFVTFDSSGTLVFQNITIGNLSSNGGHNAYVYKIVSNTAESNLTLDNITISGESKKTFSGGLIDAHRVQVSCLTMSNMKGSDFVLGKSNTAFFSSRSGSTQRIESAKISNVTLTGYGLIIGIDHGSMSVVGCEFSHMVATGDEAIIFVNRGSLTLSRTGFDVIRSEHHSGSAIKLFKGKDCRIESSSFTRCSSFGQDMLKLFKGGGAIATFKSPSLHVSNSTFSECKSSIAGGAICVSELPTLSIAQSSFLSCSSPIGGAIASMFDKDTSGNTTLTDVQGTSCEAELQGGFMHMGFTSKLTVSNSVFSLCSSKGEGGVFSLNSQTGTGNQMRNVSFVTNTARQGSGSDINDVGRQSQNVWTSSSFVGCSSSSSKPAFVASGKSLDSLFTAHVVVLTEFYIDEKGEDTETCGTIESPCLTSSRGFDQKLAKTTLFYGSGTYGSSKRIIVQKQVVLSSHKEPATLKTLSGKDECLFALQNSKMSLSKLKLVAWSLDGSSSGLVIVEKTSTLTLSSCVLSALSSSSLFSSLITLTNADSVLVASNSSFRDVVFESTPKSRLACLVSNSDEVKLSNCTFLNITSPKSTRGVGIDATLSNSAHFSVVDTSFTSCSSDAVKGRGGAILIDVSSGSANMSLSGVVFKNNSAGHGRDVFIVSPVIASLPFKSIFGFDWKSDSFDQVNALCGAKTLDDTSILDLISFLSLKYLSTVHVSSSKGQSILSCGTAEIPCPTLDSVKEGEFEKGITILVESTTCSTPTTFRRIKMKPLDSSDGKQGVVIFSQSNTATPDGSLLTTTESSEFSEIQFKIGSVTFTSSFCLSSHGSLTLSRCSLESSEEYSERTTNIAFLTTTECTVNITSFTTTNVVFTGSSPVIQLTDPLSSNPSHTLTNLSFVDLTLKNSHLLSLKSNSDYNTTVNLANCSIDSSIVSDSCISVKSDKTGSDTKMKLQIKGMYFTNTTYQTRPFMGTLLFLTNCETSITYSSFLGVLCTDDQPVQCTWGSSAVALENSITKMINVEFKLFQDGALVIRGGKTAITDCVFKGNNPHYDLFPAFRKNIQVSSGGKLSISSVKDGDGADHTDAWVSSTSDVTLVLTRTIRAPFFTPVLKEFSINKIDDRDEYAVVAEGLHFAPCGMWLAVISKSLTKTSVSAYGPFTNFESNSIASINVPAGDLTGKGKIISLGLLSAATLSTSIDHHSVIQPIVVKLSSEKEPVEKATAGDQLFDGTARTVVILAFAAILLIIIIVLIVVVARRISRQTVPLPHGMRKAAGEKRIHRKGVKDAVSRMEKQIEKDDELHLDVAKVQVEQNQTIPLELPSNFPMIVQPSDNSEN</sequence>
<feature type="signal peptide" evidence="2">
    <location>
        <begin position="1"/>
        <end position="18"/>
    </location>
</feature>